<evidence type="ECO:0000256" key="5">
    <source>
        <dbReference type="ARBA" id="ARBA00023004"/>
    </source>
</evidence>
<dbReference type="AlphaFoldDB" id="A0AAD5V560"/>
<evidence type="ECO:0000256" key="3">
    <source>
        <dbReference type="ARBA" id="ARBA00022723"/>
    </source>
</evidence>
<proteinExistence type="inferred from homology"/>
<keyword evidence="5 7" id="KW-0408">Iron</keyword>
<dbReference type="Proteomes" id="UP001212997">
    <property type="component" value="Unassembled WGS sequence"/>
</dbReference>
<evidence type="ECO:0000256" key="1">
    <source>
        <dbReference type="ARBA" id="ARBA00010617"/>
    </source>
</evidence>
<keyword evidence="3 7" id="KW-0479">Metal-binding</keyword>
<comment type="cofactor">
    <cofactor evidence="7">
        <name>heme</name>
        <dbReference type="ChEBI" id="CHEBI:30413"/>
    </cofactor>
</comment>
<sequence>MPILPTSVFRAFPRAFHLASDLVGLCLEKSLKSSTSQPTSYNSVIVKLVALRPIRDALPQDIGDIMAIVPPAQVVTAVVAILVALSVRKLVTGLESVHWLPGNYMNQKHEIISIVPFMLGRPAYHTGSLNVTKQVLEADQLTTEKPHELTAALMLWGENLISSNGETWKRHRRIVGPAFNHNTLPMGWNDSETKSEDEGYSYGEALSGVVETTIPRLHVIETTWKTMAKAMDELIISRKEEVSTAAIEGKPLGADIFTRLVSEYDDDAKHGLDKQEVIGNTFAMLFAGHETTARVLGATFGFLAIYPEEQEKALQEIRSLLGDREPTLDDLSNLPHTQGCFYEALRFYPAGVLVTRDILEDITIHVERPEPKTICLEKGSRVIIDMVGVHYDPYVFPNPDAFVPSRWDGVPEHAVSMFGLGPRACIGRRFSITEAVCFLAMFLRDFKVDVVLEPGETREQYRERVMSNAGMIGLAFGVRTIPLKISRRV</sequence>
<comment type="caution">
    <text evidence="9">The sequence shown here is derived from an EMBL/GenBank/DDBJ whole genome shotgun (WGS) entry which is preliminary data.</text>
</comment>
<keyword evidence="4 8" id="KW-0560">Oxidoreductase</keyword>
<dbReference type="SUPFAM" id="SSF48264">
    <property type="entry name" value="Cytochrome P450"/>
    <property type="match status" value="1"/>
</dbReference>
<evidence type="ECO:0000313" key="9">
    <source>
        <dbReference type="EMBL" id="KAJ3486345.1"/>
    </source>
</evidence>
<dbReference type="Gene3D" id="1.10.630.10">
    <property type="entry name" value="Cytochrome P450"/>
    <property type="match status" value="2"/>
</dbReference>
<dbReference type="PRINTS" id="PR00463">
    <property type="entry name" value="EP450I"/>
</dbReference>
<dbReference type="InterPro" id="IPR017972">
    <property type="entry name" value="Cyt_P450_CS"/>
</dbReference>
<dbReference type="Pfam" id="PF00067">
    <property type="entry name" value="p450"/>
    <property type="match status" value="1"/>
</dbReference>
<gene>
    <name evidence="9" type="ORF">NLI96_g4310</name>
</gene>
<evidence type="ECO:0000313" key="10">
    <source>
        <dbReference type="Proteomes" id="UP001212997"/>
    </source>
</evidence>
<dbReference type="EMBL" id="JANAWD010000124">
    <property type="protein sequence ID" value="KAJ3486345.1"/>
    <property type="molecule type" value="Genomic_DNA"/>
</dbReference>
<evidence type="ECO:0000256" key="7">
    <source>
        <dbReference type="PIRSR" id="PIRSR602401-1"/>
    </source>
</evidence>
<name>A0AAD5V560_9APHY</name>
<dbReference type="PANTHER" id="PTHR24291:SF50">
    <property type="entry name" value="BIFUNCTIONAL ALBAFLAVENONE MONOOXYGENASE_TERPENE SYNTHASE"/>
    <property type="match status" value="1"/>
</dbReference>
<dbReference type="InterPro" id="IPR001128">
    <property type="entry name" value="Cyt_P450"/>
</dbReference>
<dbReference type="GO" id="GO:0020037">
    <property type="term" value="F:heme binding"/>
    <property type="evidence" value="ECO:0007669"/>
    <property type="project" value="InterPro"/>
</dbReference>
<evidence type="ECO:0000256" key="2">
    <source>
        <dbReference type="ARBA" id="ARBA00022617"/>
    </source>
</evidence>
<keyword evidence="6 8" id="KW-0503">Monooxygenase</keyword>
<reference evidence="9" key="1">
    <citation type="submission" date="2022-07" db="EMBL/GenBank/DDBJ databases">
        <title>Genome Sequence of Physisporinus lineatus.</title>
        <authorList>
            <person name="Buettner E."/>
        </authorList>
    </citation>
    <scope>NUCLEOTIDE SEQUENCE</scope>
    <source>
        <strain evidence="9">VT162</strain>
    </source>
</reference>
<dbReference type="GO" id="GO:0004497">
    <property type="term" value="F:monooxygenase activity"/>
    <property type="evidence" value="ECO:0007669"/>
    <property type="project" value="UniProtKB-KW"/>
</dbReference>
<organism evidence="9 10">
    <name type="scientific">Meripilus lineatus</name>
    <dbReference type="NCBI Taxonomy" id="2056292"/>
    <lineage>
        <taxon>Eukaryota</taxon>
        <taxon>Fungi</taxon>
        <taxon>Dikarya</taxon>
        <taxon>Basidiomycota</taxon>
        <taxon>Agaricomycotina</taxon>
        <taxon>Agaricomycetes</taxon>
        <taxon>Polyporales</taxon>
        <taxon>Meripilaceae</taxon>
        <taxon>Meripilus</taxon>
    </lineage>
</organism>
<dbReference type="PANTHER" id="PTHR24291">
    <property type="entry name" value="CYTOCHROME P450 FAMILY 4"/>
    <property type="match status" value="1"/>
</dbReference>
<dbReference type="GO" id="GO:0005506">
    <property type="term" value="F:iron ion binding"/>
    <property type="evidence" value="ECO:0007669"/>
    <property type="project" value="InterPro"/>
</dbReference>
<dbReference type="PRINTS" id="PR00385">
    <property type="entry name" value="P450"/>
</dbReference>
<evidence type="ECO:0000256" key="6">
    <source>
        <dbReference type="ARBA" id="ARBA00023033"/>
    </source>
</evidence>
<dbReference type="GO" id="GO:0016705">
    <property type="term" value="F:oxidoreductase activity, acting on paired donors, with incorporation or reduction of molecular oxygen"/>
    <property type="evidence" value="ECO:0007669"/>
    <property type="project" value="InterPro"/>
</dbReference>
<feature type="binding site" description="axial binding residue" evidence="7">
    <location>
        <position position="425"/>
    </location>
    <ligand>
        <name>heme</name>
        <dbReference type="ChEBI" id="CHEBI:30413"/>
    </ligand>
    <ligandPart>
        <name>Fe</name>
        <dbReference type="ChEBI" id="CHEBI:18248"/>
    </ligandPart>
</feature>
<dbReference type="InterPro" id="IPR036396">
    <property type="entry name" value="Cyt_P450_sf"/>
</dbReference>
<dbReference type="InterPro" id="IPR050196">
    <property type="entry name" value="Cytochrome_P450_Monoox"/>
</dbReference>
<evidence type="ECO:0008006" key="11">
    <source>
        <dbReference type="Google" id="ProtNLM"/>
    </source>
</evidence>
<protein>
    <recommendedName>
        <fullName evidence="11">Cytochrome P450</fullName>
    </recommendedName>
</protein>
<keyword evidence="10" id="KW-1185">Reference proteome</keyword>
<evidence type="ECO:0000256" key="4">
    <source>
        <dbReference type="ARBA" id="ARBA00023002"/>
    </source>
</evidence>
<keyword evidence="2 7" id="KW-0349">Heme</keyword>
<accession>A0AAD5V560</accession>
<comment type="similarity">
    <text evidence="1 8">Belongs to the cytochrome P450 family.</text>
</comment>
<evidence type="ECO:0000256" key="8">
    <source>
        <dbReference type="RuleBase" id="RU000461"/>
    </source>
</evidence>
<dbReference type="InterPro" id="IPR002401">
    <property type="entry name" value="Cyt_P450_E_grp-I"/>
</dbReference>
<dbReference type="PROSITE" id="PS00086">
    <property type="entry name" value="CYTOCHROME_P450"/>
    <property type="match status" value="1"/>
</dbReference>